<organism evidence="3 4">
    <name type="scientific">Haemaphysalis longicornis</name>
    <name type="common">Bush tick</name>
    <dbReference type="NCBI Taxonomy" id="44386"/>
    <lineage>
        <taxon>Eukaryota</taxon>
        <taxon>Metazoa</taxon>
        <taxon>Ecdysozoa</taxon>
        <taxon>Arthropoda</taxon>
        <taxon>Chelicerata</taxon>
        <taxon>Arachnida</taxon>
        <taxon>Acari</taxon>
        <taxon>Parasitiformes</taxon>
        <taxon>Ixodida</taxon>
        <taxon>Ixodoidea</taxon>
        <taxon>Ixodidae</taxon>
        <taxon>Haemaphysalinae</taxon>
        <taxon>Haemaphysalis</taxon>
    </lineage>
</organism>
<dbReference type="InterPro" id="IPR036388">
    <property type="entry name" value="WH-like_DNA-bd_sf"/>
</dbReference>
<dbReference type="InterPro" id="IPR009057">
    <property type="entry name" value="Homeodomain-like_sf"/>
</dbReference>
<dbReference type="Gene3D" id="3.30.420.10">
    <property type="entry name" value="Ribonuclease H-like superfamily/Ribonuclease H"/>
    <property type="match status" value="1"/>
</dbReference>
<dbReference type="VEuPathDB" id="VectorBase:HLOH_055345"/>
<dbReference type="AlphaFoldDB" id="A0A9J6GCC2"/>
<dbReference type="InterPro" id="IPR036397">
    <property type="entry name" value="RNaseH_sf"/>
</dbReference>
<gene>
    <name evidence="3" type="ORF">HPB48_013060</name>
</gene>
<evidence type="ECO:0000259" key="2">
    <source>
        <dbReference type="Pfam" id="PF01498"/>
    </source>
</evidence>
<dbReference type="OMA" id="RADNYLR"/>
<dbReference type="SUPFAM" id="SSF46689">
    <property type="entry name" value="Homeodomain-like"/>
    <property type="match status" value="1"/>
</dbReference>
<evidence type="ECO:0000313" key="3">
    <source>
        <dbReference type="EMBL" id="KAH9372104.1"/>
    </source>
</evidence>
<comment type="caution">
    <text evidence="3">The sequence shown here is derived from an EMBL/GenBank/DDBJ whole genome shotgun (WGS) entry which is preliminary data.</text>
</comment>
<dbReference type="EMBL" id="JABSTR010000005">
    <property type="protein sequence ID" value="KAH9372104.1"/>
    <property type="molecule type" value="Genomic_DNA"/>
</dbReference>
<dbReference type="Pfam" id="PF13384">
    <property type="entry name" value="HTH_23"/>
    <property type="match status" value="1"/>
</dbReference>
<dbReference type="Pfam" id="PF01498">
    <property type="entry name" value="HTH_Tnp_Tc3_2"/>
    <property type="match status" value="1"/>
</dbReference>
<dbReference type="GO" id="GO:0015074">
    <property type="term" value="P:DNA integration"/>
    <property type="evidence" value="ECO:0007669"/>
    <property type="project" value="InterPro"/>
</dbReference>
<evidence type="ECO:0000256" key="1">
    <source>
        <dbReference type="ARBA" id="ARBA00004123"/>
    </source>
</evidence>
<accession>A0A9J6GCC2</accession>
<dbReference type="Proteomes" id="UP000821853">
    <property type="component" value="Chromosome 3"/>
</dbReference>
<dbReference type="InterPro" id="IPR002492">
    <property type="entry name" value="Transposase_Tc1-like"/>
</dbReference>
<dbReference type="GO" id="GO:0006313">
    <property type="term" value="P:DNA transposition"/>
    <property type="evidence" value="ECO:0007669"/>
    <property type="project" value="InterPro"/>
</dbReference>
<sequence length="272" mass="30929">MLGISTAERLQIVTLSEAGFRDQDIADATGHARSSINRIVRAYKTEGRFENLPRGHPPRVTNDSDDERIVAAARQDPKLTAKAIRSDLRLAASTQEIRESLHSAGLRSRVAAQMPFSAQNRSRRLLFAREHQTWTAEEWRSVIFTDESTFTTRFDQQQRVWRTENTSLPPFDAFCEQRLMHAVCMDYRNGAPYPLGITQARSQPLSRQCSAFTAYCQQRPVWEAISKDCLGPLVRPDGRFNAATYKDLLDTVMLPYALDASLGFRADNYLRQ</sequence>
<proteinExistence type="predicted"/>
<dbReference type="Gene3D" id="1.10.10.10">
    <property type="entry name" value="Winged helix-like DNA-binding domain superfamily/Winged helix DNA-binding domain"/>
    <property type="match status" value="1"/>
</dbReference>
<dbReference type="OrthoDB" id="6503912at2759"/>
<dbReference type="GO" id="GO:0003677">
    <property type="term" value="F:DNA binding"/>
    <property type="evidence" value="ECO:0007669"/>
    <property type="project" value="InterPro"/>
</dbReference>
<feature type="domain" description="Transposase Tc1-like" evidence="2">
    <location>
        <begin position="66"/>
        <end position="132"/>
    </location>
</feature>
<reference evidence="3 4" key="1">
    <citation type="journal article" date="2020" name="Cell">
        <title>Large-Scale Comparative Analyses of Tick Genomes Elucidate Their Genetic Diversity and Vector Capacities.</title>
        <authorList>
            <consortium name="Tick Genome and Microbiome Consortium (TIGMIC)"/>
            <person name="Jia N."/>
            <person name="Wang J."/>
            <person name="Shi W."/>
            <person name="Du L."/>
            <person name="Sun Y."/>
            <person name="Zhan W."/>
            <person name="Jiang J.F."/>
            <person name="Wang Q."/>
            <person name="Zhang B."/>
            <person name="Ji P."/>
            <person name="Bell-Sakyi L."/>
            <person name="Cui X.M."/>
            <person name="Yuan T.T."/>
            <person name="Jiang B.G."/>
            <person name="Yang W.F."/>
            <person name="Lam T.T."/>
            <person name="Chang Q.C."/>
            <person name="Ding S.J."/>
            <person name="Wang X.J."/>
            <person name="Zhu J.G."/>
            <person name="Ruan X.D."/>
            <person name="Zhao L."/>
            <person name="Wei J.T."/>
            <person name="Ye R.Z."/>
            <person name="Que T.C."/>
            <person name="Du C.H."/>
            <person name="Zhou Y.H."/>
            <person name="Cheng J.X."/>
            <person name="Dai P.F."/>
            <person name="Guo W.B."/>
            <person name="Han X.H."/>
            <person name="Huang E.J."/>
            <person name="Li L.F."/>
            <person name="Wei W."/>
            <person name="Gao Y.C."/>
            <person name="Liu J.Z."/>
            <person name="Shao H.Z."/>
            <person name="Wang X."/>
            <person name="Wang C.C."/>
            <person name="Yang T.C."/>
            <person name="Huo Q.B."/>
            <person name="Li W."/>
            <person name="Chen H.Y."/>
            <person name="Chen S.E."/>
            <person name="Zhou L.G."/>
            <person name="Ni X.B."/>
            <person name="Tian J.H."/>
            <person name="Sheng Y."/>
            <person name="Liu T."/>
            <person name="Pan Y.S."/>
            <person name="Xia L.Y."/>
            <person name="Li J."/>
            <person name="Zhao F."/>
            <person name="Cao W.C."/>
        </authorList>
    </citation>
    <scope>NUCLEOTIDE SEQUENCE [LARGE SCALE GENOMIC DNA]</scope>
    <source>
        <strain evidence="3">HaeL-2018</strain>
    </source>
</reference>
<protein>
    <recommendedName>
        <fullName evidence="2">Transposase Tc1-like domain-containing protein</fullName>
    </recommendedName>
</protein>
<comment type="subcellular location">
    <subcellularLocation>
        <location evidence="1">Nucleus</location>
    </subcellularLocation>
</comment>
<dbReference type="GO" id="GO:0005634">
    <property type="term" value="C:nucleus"/>
    <property type="evidence" value="ECO:0007669"/>
    <property type="project" value="UniProtKB-SubCell"/>
</dbReference>
<name>A0A9J6GCC2_HAELO</name>
<evidence type="ECO:0000313" key="4">
    <source>
        <dbReference type="Proteomes" id="UP000821853"/>
    </source>
</evidence>
<keyword evidence="4" id="KW-1185">Reference proteome</keyword>